<evidence type="ECO:0000313" key="3">
    <source>
        <dbReference type="Proteomes" id="UP000274046"/>
    </source>
</evidence>
<dbReference type="RefSeq" id="WP_123206704.1">
    <property type="nucleotide sequence ID" value="NZ_RBEE01000042.1"/>
</dbReference>
<comment type="caution">
    <text evidence="2">The sequence shown here is derived from an EMBL/GenBank/DDBJ whole genome shotgun (WGS) entry which is preliminary data.</text>
</comment>
<feature type="compositionally biased region" description="Acidic residues" evidence="1">
    <location>
        <begin position="37"/>
        <end position="52"/>
    </location>
</feature>
<dbReference type="Proteomes" id="UP000274046">
    <property type="component" value="Unassembled WGS sequence"/>
</dbReference>
<proteinExistence type="predicted"/>
<feature type="compositionally biased region" description="Acidic residues" evidence="1">
    <location>
        <begin position="61"/>
        <end position="71"/>
    </location>
</feature>
<organism evidence="2 3">
    <name type="scientific">Pedobacter jejuensis</name>
    <dbReference type="NCBI Taxonomy" id="1268550"/>
    <lineage>
        <taxon>Bacteria</taxon>
        <taxon>Pseudomonadati</taxon>
        <taxon>Bacteroidota</taxon>
        <taxon>Sphingobacteriia</taxon>
        <taxon>Sphingobacteriales</taxon>
        <taxon>Sphingobacteriaceae</taxon>
        <taxon>Pedobacter</taxon>
    </lineage>
</organism>
<dbReference type="EMBL" id="RBEE01000042">
    <property type="protein sequence ID" value="RNL51082.1"/>
    <property type="molecule type" value="Genomic_DNA"/>
</dbReference>
<dbReference type="AlphaFoldDB" id="A0A3N0BR33"/>
<reference evidence="2 3" key="1">
    <citation type="submission" date="2018-10" db="EMBL/GenBank/DDBJ databases">
        <title>Genome sequencing of Pedobacter jejuensis TNB23.</title>
        <authorList>
            <person name="Cho Y.-J."/>
            <person name="Cho A."/>
            <person name="Kim O.-S."/>
        </authorList>
    </citation>
    <scope>NUCLEOTIDE SEQUENCE [LARGE SCALE GENOMIC DNA]</scope>
    <source>
        <strain evidence="2 3">TNB23</strain>
    </source>
</reference>
<name>A0A3N0BR33_9SPHI</name>
<accession>A0A3N0BR33</accession>
<evidence type="ECO:0000313" key="2">
    <source>
        <dbReference type="EMBL" id="RNL51082.1"/>
    </source>
</evidence>
<evidence type="ECO:0000256" key="1">
    <source>
        <dbReference type="SAM" id="MobiDB-lite"/>
    </source>
</evidence>
<protein>
    <submittedName>
        <fullName evidence="2">Uncharacterized protein</fullName>
    </submittedName>
</protein>
<sequence>MENQDYNLTAEQDVAAFDTATIGITNTYEPDPKDKEQDDETEYTEDEVEYADGEGTLLNEEFNEEDEDEEQ</sequence>
<gene>
    <name evidence="2" type="ORF">D7004_15270</name>
</gene>
<feature type="region of interest" description="Disordered" evidence="1">
    <location>
        <begin position="24"/>
        <end position="71"/>
    </location>
</feature>
<keyword evidence="3" id="KW-1185">Reference proteome</keyword>